<keyword evidence="4" id="KW-1185">Reference proteome</keyword>
<dbReference type="NCBIfam" id="TIGR04183">
    <property type="entry name" value="Por_Secre_tail"/>
    <property type="match status" value="1"/>
</dbReference>
<dbReference type="AlphaFoldDB" id="A0A5D0R744"/>
<dbReference type="EMBL" id="VSKK01000002">
    <property type="protein sequence ID" value="TYB77263.1"/>
    <property type="molecule type" value="Genomic_DNA"/>
</dbReference>
<comment type="caution">
    <text evidence="3">The sequence shown here is derived from an EMBL/GenBank/DDBJ whole genome shotgun (WGS) entry which is preliminary data.</text>
</comment>
<gene>
    <name evidence="3" type="ORF">ES674_10975</name>
</gene>
<organism evidence="3 4">
    <name type="scientific">Bizionia myxarmorum</name>
    <dbReference type="NCBI Taxonomy" id="291186"/>
    <lineage>
        <taxon>Bacteria</taxon>
        <taxon>Pseudomonadati</taxon>
        <taxon>Bacteroidota</taxon>
        <taxon>Flavobacteriia</taxon>
        <taxon>Flavobacteriales</taxon>
        <taxon>Flavobacteriaceae</taxon>
        <taxon>Bizionia</taxon>
    </lineage>
</organism>
<dbReference type="InterPro" id="IPR026444">
    <property type="entry name" value="Secre_tail"/>
</dbReference>
<evidence type="ECO:0000256" key="1">
    <source>
        <dbReference type="ARBA" id="ARBA00022729"/>
    </source>
</evidence>
<reference evidence="3 4" key="1">
    <citation type="submission" date="2019-08" db="EMBL/GenBank/DDBJ databases">
        <title>Genomes of Antarctic Bizionia species.</title>
        <authorList>
            <person name="Bowman J.P."/>
        </authorList>
    </citation>
    <scope>NUCLEOTIDE SEQUENCE [LARGE SCALE GENOMIC DNA]</scope>
    <source>
        <strain evidence="3 4">ADA-4</strain>
    </source>
</reference>
<keyword evidence="1" id="KW-0732">Signal</keyword>
<accession>A0A5D0R744</accession>
<proteinExistence type="predicted"/>
<name>A0A5D0R744_9FLAO</name>
<evidence type="ECO:0000313" key="3">
    <source>
        <dbReference type="EMBL" id="TYB77263.1"/>
    </source>
</evidence>
<dbReference type="Proteomes" id="UP000323720">
    <property type="component" value="Unassembled WGS sequence"/>
</dbReference>
<feature type="domain" description="Secretion system C-terminal sorting" evidence="2">
    <location>
        <begin position="242"/>
        <end position="303"/>
    </location>
</feature>
<evidence type="ECO:0000259" key="2">
    <source>
        <dbReference type="Pfam" id="PF18962"/>
    </source>
</evidence>
<protein>
    <submittedName>
        <fullName evidence="3">T9SS type A sorting domain-containing protein</fullName>
    </submittedName>
</protein>
<dbReference type="OrthoDB" id="9792152at2"/>
<evidence type="ECO:0000313" key="4">
    <source>
        <dbReference type="Proteomes" id="UP000323720"/>
    </source>
</evidence>
<dbReference type="Pfam" id="PF18962">
    <property type="entry name" value="Por_Secre_tail"/>
    <property type="match status" value="1"/>
</dbReference>
<sequence length="311" mass="33271">MPLGVYPPSVGETGTTALANTDPLFIDWAAGASVTRGLINITDPSATYDGSSYATAGTESNVIGAANNAIVSLGDRGEAILTFATPITDGSGFDFAVFENGFSNTFLELAFVEVSSDGINYVRFPNHSQTQTDTQVGGFGAVDATYINNLAGKYRATYGTPFDINDIADNPLLNKSRITHVKIIDVVGIIDPAFASYDSYGNMINDPFPTPFHTGGFDLDAVGVINQASLSVTDNTFSELKLYPNPASDFFTVKSTNHVMDISIYDITGKLIEQLVKTTGKDINISNLKQGVYIVKVTAQNKNGLFRLIKQ</sequence>